<keyword evidence="8" id="KW-0812">Transmembrane</keyword>
<dbReference type="PANTHER" id="PTHR43289:SF34">
    <property type="entry name" value="SERINE_THREONINE-PROTEIN KINASE YBDM-RELATED"/>
    <property type="match status" value="1"/>
</dbReference>
<feature type="binding site" evidence="6">
    <location>
        <position position="114"/>
    </location>
    <ligand>
        <name>ATP</name>
        <dbReference type="ChEBI" id="CHEBI:30616"/>
    </ligand>
</feature>
<evidence type="ECO:0000256" key="5">
    <source>
        <dbReference type="PROSITE-ProRule" id="PRU00339"/>
    </source>
</evidence>
<evidence type="ECO:0000256" key="1">
    <source>
        <dbReference type="ARBA" id="ARBA00022679"/>
    </source>
</evidence>
<keyword evidence="1" id="KW-0808">Transferase</keyword>
<evidence type="ECO:0000256" key="7">
    <source>
        <dbReference type="SAM" id="Coils"/>
    </source>
</evidence>
<evidence type="ECO:0000313" key="11">
    <source>
        <dbReference type="Proteomes" id="UP001300692"/>
    </source>
</evidence>
<proteinExistence type="predicted"/>
<keyword evidence="5" id="KW-0802">TPR repeat</keyword>
<feature type="transmembrane region" description="Helical" evidence="8">
    <location>
        <begin position="353"/>
        <end position="375"/>
    </location>
</feature>
<dbReference type="Gene3D" id="1.25.40.10">
    <property type="entry name" value="Tetratricopeptide repeat domain"/>
    <property type="match status" value="2"/>
</dbReference>
<dbReference type="InterPro" id="IPR000719">
    <property type="entry name" value="Prot_kinase_dom"/>
</dbReference>
<evidence type="ECO:0000256" key="4">
    <source>
        <dbReference type="ARBA" id="ARBA00022840"/>
    </source>
</evidence>
<evidence type="ECO:0000256" key="6">
    <source>
        <dbReference type="PROSITE-ProRule" id="PRU10141"/>
    </source>
</evidence>
<feature type="domain" description="Protein kinase" evidence="9">
    <location>
        <begin position="83"/>
        <end position="330"/>
    </location>
</feature>
<keyword evidence="7" id="KW-0175">Coiled coil</keyword>
<feature type="coiled-coil region" evidence="7">
    <location>
        <begin position="378"/>
        <end position="405"/>
    </location>
</feature>
<comment type="caution">
    <text evidence="10">The sequence shown here is derived from an EMBL/GenBank/DDBJ whole genome shotgun (WGS) entry which is preliminary data.</text>
</comment>
<accession>A0ABT3CTR1</accession>
<evidence type="ECO:0000313" key="10">
    <source>
        <dbReference type="EMBL" id="MCV9387100.1"/>
    </source>
</evidence>
<keyword evidence="11" id="KW-1185">Reference proteome</keyword>
<dbReference type="GO" id="GO:0016301">
    <property type="term" value="F:kinase activity"/>
    <property type="evidence" value="ECO:0007669"/>
    <property type="project" value="UniProtKB-KW"/>
</dbReference>
<dbReference type="InterPro" id="IPR011990">
    <property type="entry name" value="TPR-like_helical_dom_sf"/>
</dbReference>
<keyword evidence="2 6" id="KW-0547">Nucleotide-binding</keyword>
<keyword evidence="8" id="KW-1133">Transmembrane helix</keyword>
<dbReference type="SMART" id="SM00220">
    <property type="entry name" value="S_TKc"/>
    <property type="match status" value="1"/>
</dbReference>
<dbReference type="SUPFAM" id="SSF56112">
    <property type="entry name" value="Protein kinase-like (PK-like)"/>
    <property type="match status" value="1"/>
</dbReference>
<dbReference type="RefSeq" id="WP_264137927.1">
    <property type="nucleotide sequence ID" value="NZ_JAOYOD010000001.1"/>
</dbReference>
<evidence type="ECO:0000256" key="2">
    <source>
        <dbReference type="ARBA" id="ARBA00022741"/>
    </source>
</evidence>
<dbReference type="PANTHER" id="PTHR43289">
    <property type="entry name" value="MITOGEN-ACTIVATED PROTEIN KINASE KINASE KINASE 20-RELATED"/>
    <property type="match status" value="1"/>
</dbReference>
<dbReference type="InterPro" id="IPR019734">
    <property type="entry name" value="TPR_rpt"/>
</dbReference>
<dbReference type="PROSITE" id="PS50005">
    <property type="entry name" value="TPR"/>
    <property type="match status" value="1"/>
</dbReference>
<keyword evidence="8" id="KW-0472">Membrane</keyword>
<dbReference type="EMBL" id="JAOYOD010000001">
    <property type="protein sequence ID" value="MCV9387100.1"/>
    <property type="molecule type" value="Genomic_DNA"/>
</dbReference>
<dbReference type="InterPro" id="IPR008271">
    <property type="entry name" value="Ser/Thr_kinase_AS"/>
</dbReference>
<dbReference type="Pfam" id="PF13424">
    <property type="entry name" value="TPR_12"/>
    <property type="match status" value="3"/>
</dbReference>
<feature type="repeat" description="TPR" evidence="5">
    <location>
        <begin position="619"/>
        <end position="652"/>
    </location>
</feature>
<organism evidence="10 11">
    <name type="scientific">Reichenbachiella ulvae</name>
    <dbReference type="NCBI Taxonomy" id="2980104"/>
    <lineage>
        <taxon>Bacteria</taxon>
        <taxon>Pseudomonadati</taxon>
        <taxon>Bacteroidota</taxon>
        <taxon>Cytophagia</taxon>
        <taxon>Cytophagales</taxon>
        <taxon>Reichenbachiellaceae</taxon>
        <taxon>Reichenbachiella</taxon>
    </lineage>
</organism>
<keyword evidence="3 10" id="KW-0418">Kinase</keyword>
<dbReference type="Pfam" id="PF00069">
    <property type="entry name" value="Pkinase"/>
    <property type="match status" value="1"/>
</dbReference>
<dbReference type="Proteomes" id="UP001300692">
    <property type="component" value="Unassembled WGS sequence"/>
</dbReference>
<dbReference type="CDD" id="cd14014">
    <property type="entry name" value="STKc_PknB_like"/>
    <property type="match status" value="1"/>
</dbReference>
<evidence type="ECO:0000259" key="9">
    <source>
        <dbReference type="PROSITE" id="PS50011"/>
    </source>
</evidence>
<dbReference type="PROSITE" id="PS50011">
    <property type="entry name" value="PROTEIN_KINASE_DOM"/>
    <property type="match status" value="1"/>
</dbReference>
<name>A0ABT3CTR1_9BACT</name>
<sequence length="796" mass="90416">MEFTWTELERIYHTSLSLPEKQRKHFIEEECKDNESLKSSLLDMLEEGENADAFFDSLQSSIAEGLQNNQEPVFRSGDQIDKYLIQSLIGTGGMGEVYLAERNDGQFEQQVAIKCFTKTSFDATLLDRFRQEQQFLANLKHENIAQIYDGGVSKKGVPYIIMEYVNGTPIDQYHTTSERKALEIFLIVCDTIQHAHNQLILHLDIKPNNLLVSDRGVIKLLDFGVARRIDNHTASQQIMASPAYAAPEQLTQKPISVSTDIYQLGVLLHLLLVGDLPYDKETSTIHKQLKLAKGQLSHELQAIIGKCLKSSPEERYPSVNTLRSDLNKYLLGLPISTYSTDWRYKSAKYIKRNLGAVVLMSLLFISMIVGTSISLHQAHIAKTNEEKALEEKKKAERQAELANSTKNFVLKIFEEANPSNTKGDTTNIYDLLDKSYNNISSYQGSQEVKAEMYAVIASSYRSLDDFDRSEIALEKALNIFDSLDTKGNQSVITLLDNLALYHRDNGDYDKAAKIYKRLFSTFESLDLKKDSVYTSYLRNIAYIQKTRGLLDSAYSLINKTVDLESQILQDTISILYAETLYIKGSIEKDLKNYSAAIKTLSSALEIVAKTEGKIHPGYASILNNLAILYQRIDQFDRAIQAYEEKLSIDAKLYGDQSSKYAVGLDNYAMLLYKLDNFDKSLAYSRQANQVYRHVFGNRANYKYGISLVNTGQTYSSIGHLDSADYYLNEGLKMLNETNAPKKYISNAYLKKAYNEQRKKDTIKAFQYYDKCKQIREELGIDTSNIDSLKNLLLAKK</sequence>
<dbReference type="InterPro" id="IPR011009">
    <property type="entry name" value="Kinase-like_dom_sf"/>
</dbReference>
<dbReference type="Gene3D" id="3.30.200.20">
    <property type="entry name" value="Phosphorylase Kinase, domain 1"/>
    <property type="match status" value="1"/>
</dbReference>
<dbReference type="InterPro" id="IPR017441">
    <property type="entry name" value="Protein_kinase_ATP_BS"/>
</dbReference>
<dbReference type="Gene3D" id="1.10.510.10">
    <property type="entry name" value="Transferase(Phosphotransferase) domain 1"/>
    <property type="match status" value="1"/>
</dbReference>
<evidence type="ECO:0000256" key="3">
    <source>
        <dbReference type="ARBA" id="ARBA00022777"/>
    </source>
</evidence>
<gene>
    <name evidence="10" type="ORF">N7U62_10530</name>
</gene>
<keyword evidence="4 6" id="KW-0067">ATP-binding</keyword>
<dbReference type="PROSITE" id="PS00107">
    <property type="entry name" value="PROTEIN_KINASE_ATP"/>
    <property type="match status" value="1"/>
</dbReference>
<dbReference type="SMART" id="SM00028">
    <property type="entry name" value="TPR"/>
    <property type="match status" value="6"/>
</dbReference>
<evidence type="ECO:0000256" key="8">
    <source>
        <dbReference type="SAM" id="Phobius"/>
    </source>
</evidence>
<dbReference type="PROSITE" id="PS00108">
    <property type="entry name" value="PROTEIN_KINASE_ST"/>
    <property type="match status" value="1"/>
</dbReference>
<protein>
    <submittedName>
        <fullName evidence="10">Serine/threonine-protein kinase</fullName>
    </submittedName>
</protein>
<dbReference type="SUPFAM" id="SSF48452">
    <property type="entry name" value="TPR-like"/>
    <property type="match status" value="3"/>
</dbReference>
<reference evidence="10 11" key="1">
    <citation type="submission" date="2022-10" db="EMBL/GenBank/DDBJ databases">
        <title>Comparative genomics and taxonomic characterization of three novel marine species of genus Reichenbachiella exhibiting antioxidant and polysaccharide degradation activities.</title>
        <authorList>
            <person name="Muhammad N."/>
            <person name="Lee Y.-J."/>
            <person name="Ko J."/>
            <person name="Kim S.-G."/>
        </authorList>
    </citation>
    <scope>NUCLEOTIDE SEQUENCE [LARGE SCALE GENOMIC DNA]</scope>
    <source>
        <strain evidence="10 11">ABR2-5</strain>
    </source>
</reference>